<evidence type="ECO:0000313" key="2">
    <source>
        <dbReference type="Proteomes" id="UP001437256"/>
    </source>
</evidence>
<dbReference type="Proteomes" id="UP001437256">
    <property type="component" value="Unassembled WGS sequence"/>
</dbReference>
<evidence type="ECO:0008006" key="3">
    <source>
        <dbReference type="Google" id="ProtNLM"/>
    </source>
</evidence>
<evidence type="ECO:0000313" key="1">
    <source>
        <dbReference type="EMBL" id="KAL0068029.1"/>
    </source>
</evidence>
<keyword evidence="2" id="KW-1185">Reference proteome</keyword>
<protein>
    <recommendedName>
        <fullName evidence="3">Retrotransposon gag domain-containing protein</fullName>
    </recommendedName>
</protein>
<dbReference type="EMBL" id="JBBXMP010000021">
    <property type="protein sequence ID" value="KAL0068029.1"/>
    <property type="molecule type" value="Genomic_DNA"/>
</dbReference>
<sequence length="231" mass="26257">MGVAGPVAVWNLRSNVTSVLAGHTKRLGDYRHQSRPTVVDEPHWTIPPEDEVWPWPIYAPRDMTISRLIAVKETVSVSGLRRPMSALAHLLQAVFENKTNVDILGPLADEAFALFYSAMLICWEESVTGPVDPAWGLPGLEKYLSAFTKISEEICGFAEQRAMAPAHRHLWTRRKDFETVRDYHAKLKAVVDEFRVESNVRYRERDRKSLYALLHAQQDRDLNTVESSSSD</sequence>
<accession>A0ABR3A3T4</accession>
<name>A0ABR3A3T4_9AGAR</name>
<comment type="caution">
    <text evidence="1">The sequence shown here is derived from an EMBL/GenBank/DDBJ whole genome shotgun (WGS) entry which is preliminary data.</text>
</comment>
<organism evidence="1 2">
    <name type="scientific">Marasmius tenuissimus</name>
    <dbReference type="NCBI Taxonomy" id="585030"/>
    <lineage>
        <taxon>Eukaryota</taxon>
        <taxon>Fungi</taxon>
        <taxon>Dikarya</taxon>
        <taxon>Basidiomycota</taxon>
        <taxon>Agaricomycotina</taxon>
        <taxon>Agaricomycetes</taxon>
        <taxon>Agaricomycetidae</taxon>
        <taxon>Agaricales</taxon>
        <taxon>Marasmiineae</taxon>
        <taxon>Marasmiaceae</taxon>
        <taxon>Marasmius</taxon>
    </lineage>
</organism>
<gene>
    <name evidence="1" type="ORF">AAF712_004932</name>
</gene>
<reference evidence="1 2" key="1">
    <citation type="submission" date="2024-05" db="EMBL/GenBank/DDBJ databases">
        <title>A draft genome resource for the thread blight pathogen Marasmius tenuissimus strain MS-2.</title>
        <authorList>
            <person name="Yulfo-Soto G.E."/>
            <person name="Baruah I.K."/>
            <person name="Amoako-Attah I."/>
            <person name="Bukari Y."/>
            <person name="Meinhardt L.W."/>
            <person name="Bailey B.A."/>
            <person name="Cohen S.P."/>
        </authorList>
    </citation>
    <scope>NUCLEOTIDE SEQUENCE [LARGE SCALE GENOMIC DNA]</scope>
    <source>
        <strain evidence="1 2">MS-2</strain>
    </source>
</reference>
<proteinExistence type="predicted"/>